<dbReference type="GO" id="GO:0006265">
    <property type="term" value="P:DNA topological change"/>
    <property type="evidence" value="ECO:0007669"/>
    <property type="project" value="InterPro"/>
</dbReference>
<dbReference type="PANTHER" id="PTHR10290:SF5">
    <property type="entry name" value="DNA TOPOISOMERASE 1"/>
    <property type="match status" value="1"/>
</dbReference>
<evidence type="ECO:0000313" key="7">
    <source>
        <dbReference type="Proteomes" id="UP000694701"/>
    </source>
</evidence>
<evidence type="ECO:0000256" key="2">
    <source>
        <dbReference type="ARBA" id="ARBA00023029"/>
    </source>
</evidence>
<dbReference type="InterPro" id="IPR013034">
    <property type="entry name" value="DNA_topo_DNA_db_N_dom1"/>
</dbReference>
<dbReference type="Gene3D" id="1.10.10.41">
    <property type="entry name" value="Yeast DNA topoisomerase - domain 1"/>
    <property type="match status" value="1"/>
</dbReference>
<dbReference type="GO" id="GO:0007059">
    <property type="term" value="P:chromosome segregation"/>
    <property type="evidence" value="ECO:0007669"/>
    <property type="project" value="TreeGrafter"/>
</dbReference>
<dbReference type="Ensembl" id="ENSCCRT00020032047.1">
    <property type="protein sequence ID" value="ENSCCRP00020029270.1"/>
    <property type="gene ID" value="ENSCCRG00020013299.1"/>
</dbReference>
<dbReference type="Proteomes" id="UP000694701">
    <property type="component" value="Unplaced"/>
</dbReference>
<reference evidence="6" key="1">
    <citation type="submission" date="2025-08" db="UniProtKB">
        <authorList>
            <consortium name="Ensembl"/>
        </authorList>
    </citation>
    <scope>IDENTIFICATION</scope>
</reference>
<feature type="domain" description="DNA topoisomerase I DNA binding eukaryotic-type" evidence="5">
    <location>
        <begin position="33"/>
        <end position="143"/>
    </location>
</feature>
<dbReference type="AlphaFoldDB" id="A0A8C2DNF0"/>
<keyword evidence="3" id="KW-0238">DNA-binding</keyword>
<dbReference type="GO" id="GO:0005694">
    <property type="term" value="C:chromosome"/>
    <property type="evidence" value="ECO:0007669"/>
    <property type="project" value="InterPro"/>
</dbReference>
<dbReference type="GO" id="GO:0003677">
    <property type="term" value="F:DNA binding"/>
    <property type="evidence" value="ECO:0007669"/>
    <property type="project" value="UniProtKB-KW"/>
</dbReference>
<evidence type="ECO:0000313" key="6">
    <source>
        <dbReference type="Ensembl" id="ENSCCRP00020029270.1"/>
    </source>
</evidence>
<dbReference type="PANTHER" id="PTHR10290">
    <property type="entry name" value="DNA TOPOISOMERASE I"/>
    <property type="match status" value="1"/>
</dbReference>
<name>A0A8C2DNF0_CYPCA</name>
<evidence type="ECO:0000256" key="1">
    <source>
        <dbReference type="ARBA" id="ARBA00006645"/>
    </source>
</evidence>
<dbReference type="SUPFAM" id="SSF56741">
    <property type="entry name" value="Eukaryotic DNA topoisomerase I, N-terminal DNA-binding fragment"/>
    <property type="match status" value="1"/>
</dbReference>
<dbReference type="Gene3D" id="2.170.11.10">
    <property type="entry name" value="DNA Topoisomerase I, domain 2"/>
    <property type="match status" value="1"/>
</dbReference>
<accession>A0A8C2DNF0</accession>
<dbReference type="InterPro" id="IPR013030">
    <property type="entry name" value="DNA_topo_DNA_db_N_dom2"/>
</dbReference>
<evidence type="ECO:0000259" key="5">
    <source>
        <dbReference type="Pfam" id="PF02919"/>
    </source>
</evidence>
<dbReference type="GO" id="GO:0006260">
    <property type="term" value="P:DNA replication"/>
    <property type="evidence" value="ECO:0007669"/>
    <property type="project" value="TreeGrafter"/>
</dbReference>
<organism evidence="6 7">
    <name type="scientific">Cyprinus carpio</name>
    <name type="common">Common carp</name>
    <dbReference type="NCBI Taxonomy" id="7962"/>
    <lineage>
        <taxon>Eukaryota</taxon>
        <taxon>Metazoa</taxon>
        <taxon>Chordata</taxon>
        <taxon>Craniata</taxon>
        <taxon>Vertebrata</taxon>
        <taxon>Euteleostomi</taxon>
        <taxon>Actinopterygii</taxon>
        <taxon>Neopterygii</taxon>
        <taxon>Teleostei</taxon>
        <taxon>Ostariophysi</taxon>
        <taxon>Cypriniformes</taxon>
        <taxon>Cyprinidae</taxon>
        <taxon>Cyprininae</taxon>
        <taxon>Cyprinus</taxon>
    </lineage>
</organism>
<keyword evidence="4" id="KW-0413">Isomerase</keyword>
<dbReference type="InterPro" id="IPR051062">
    <property type="entry name" value="Topoisomerase_IB"/>
</dbReference>
<dbReference type="GO" id="GO:0005730">
    <property type="term" value="C:nucleolus"/>
    <property type="evidence" value="ECO:0007669"/>
    <property type="project" value="TreeGrafter"/>
</dbReference>
<evidence type="ECO:0000256" key="3">
    <source>
        <dbReference type="ARBA" id="ARBA00023125"/>
    </source>
</evidence>
<comment type="similarity">
    <text evidence="1">Belongs to the type IB topoisomerase family.</text>
</comment>
<keyword evidence="2" id="KW-0799">Topoisomerase</keyword>
<dbReference type="Pfam" id="PF02919">
    <property type="entry name" value="Topoisom_I_N"/>
    <property type="match status" value="1"/>
</dbReference>
<dbReference type="InterPro" id="IPR036202">
    <property type="entry name" value="TopoI_DNA-bd_euk_N_sf"/>
</dbReference>
<proteinExistence type="inferred from homology"/>
<dbReference type="FunFam" id="1.10.10.41:FF:000001">
    <property type="entry name" value="DNA topoisomerase I"/>
    <property type="match status" value="1"/>
</dbReference>
<evidence type="ECO:0000256" key="4">
    <source>
        <dbReference type="ARBA" id="ARBA00023235"/>
    </source>
</evidence>
<dbReference type="GO" id="GO:0003917">
    <property type="term" value="F:DNA topoisomerase type I (single strand cut, ATP-independent) activity"/>
    <property type="evidence" value="ECO:0007669"/>
    <property type="project" value="InterPro"/>
</dbReference>
<protein>
    <recommendedName>
        <fullName evidence="5">DNA topoisomerase I DNA binding eukaryotic-type domain-containing protein</fullName>
    </recommendedName>
</protein>
<sequence>FSTTSFPSLRLSINVLFCNDLLWEEEKYTDDSKWRFLEHKGPVFPPPYEPLPDRIRFYYDGKAMKLSPALEEVATFYEKMLDHEYTTKDIFRKNFFKDWRKEMTSEEKSKITELKKCDFTEMHEYFKAQSEARKQMSKEEKQISVSLHCQLNLREHTHAETVSAIIQSINLSCFYRKSKKRTSAFCRSTDTV</sequence>
<dbReference type="InterPro" id="IPR008336">
    <property type="entry name" value="TopoI_DNA-bd_euk"/>
</dbReference>